<evidence type="ECO:0000256" key="1">
    <source>
        <dbReference type="SAM" id="MobiDB-lite"/>
    </source>
</evidence>
<dbReference type="Pfam" id="PF13560">
    <property type="entry name" value="HTH_31"/>
    <property type="match status" value="1"/>
</dbReference>
<feature type="compositionally biased region" description="Basic and acidic residues" evidence="1">
    <location>
        <begin position="45"/>
        <end position="56"/>
    </location>
</feature>
<organism evidence="2 3">
    <name type="scientific">Steroidobacter flavus</name>
    <dbReference type="NCBI Taxonomy" id="1842136"/>
    <lineage>
        <taxon>Bacteria</taxon>
        <taxon>Pseudomonadati</taxon>
        <taxon>Pseudomonadota</taxon>
        <taxon>Gammaproteobacteria</taxon>
        <taxon>Steroidobacterales</taxon>
        <taxon>Steroidobacteraceae</taxon>
        <taxon>Steroidobacter</taxon>
    </lineage>
</organism>
<reference evidence="3" key="1">
    <citation type="journal article" date="2019" name="Int. J. Syst. Evol. Microbiol.">
        <title>The Global Catalogue of Microorganisms (GCM) 10K type strain sequencing project: providing services to taxonomists for standard genome sequencing and annotation.</title>
        <authorList>
            <consortium name="The Broad Institute Genomics Platform"/>
            <consortium name="The Broad Institute Genome Sequencing Center for Infectious Disease"/>
            <person name="Wu L."/>
            <person name="Ma J."/>
        </authorList>
    </citation>
    <scope>NUCLEOTIDE SEQUENCE [LARGE SCALE GENOMIC DNA]</scope>
    <source>
        <strain evidence="3">CGMCC 1.10759</strain>
    </source>
</reference>
<dbReference type="EMBL" id="JBHSDU010000003">
    <property type="protein sequence ID" value="MFC4310408.1"/>
    <property type="molecule type" value="Genomic_DNA"/>
</dbReference>
<sequence>MTSLRTPNYRQLLDRLTTARQRASLTQPQLAERLSASPEFVASYEKGKDPSRRSEGATRGAN</sequence>
<evidence type="ECO:0000313" key="2">
    <source>
        <dbReference type="EMBL" id="MFC4310408.1"/>
    </source>
</evidence>
<feature type="region of interest" description="Disordered" evidence="1">
    <location>
        <begin position="22"/>
        <end position="62"/>
    </location>
</feature>
<dbReference type="Gene3D" id="1.10.260.40">
    <property type="entry name" value="lambda repressor-like DNA-binding domains"/>
    <property type="match status" value="1"/>
</dbReference>
<dbReference type="RefSeq" id="WP_380597879.1">
    <property type="nucleotide sequence ID" value="NZ_JBHSDU010000003.1"/>
</dbReference>
<accession>A0ABV8SS15</accession>
<keyword evidence="3" id="KW-1185">Reference proteome</keyword>
<dbReference type="InterPro" id="IPR001387">
    <property type="entry name" value="Cro/C1-type_HTH"/>
</dbReference>
<comment type="caution">
    <text evidence="2">The sequence shown here is derived from an EMBL/GenBank/DDBJ whole genome shotgun (WGS) entry which is preliminary data.</text>
</comment>
<protein>
    <submittedName>
        <fullName evidence="2">Helix-turn-helix domain-containing protein</fullName>
    </submittedName>
</protein>
<proteinExistence type="predicted"/>
<dbReference type="Proteomes" id="UP001595904">
    <property type="component" value="Unassembled WGS sequence"/>
</dbReference>
<evidence type="ECO:0000313" key="3">
    <source>
        <dbReference type="Proteomes" id="UP001595904"/>
    </source>
</evidence>
<name>A0ABV8SS15_9GAMM</name>
<dbReference type="InterPro" id="IPR010982">
    <property type="entry name" value="Lambda_DNA-bd_dom_sf"/>
</dbReference>
<gene>
    <name evidence="2" type="ORF">ACFPN2_15045</name>
</gene>
<dbReference type="CDD" id="cd00093">
    <property type="entry name" value="HTH_XRE"/>
    <property type="match status" value="1"/>
</dbReference>
<dbReference type="SUPFAM" id="SSF47413">
    <property type="entry name" value="lambda repressor-like DNA-binding domains"/>
    <property type="match status" value="1"/>
</dbReference>